<dbReference type="EnsemblProtists" id="EOD10631">
    <property type="protein sequence ID" value="EOD10631"/>
    <property type="gene ID" value="EMIHUDRAFT_452606"/>
</dbReference>
<reference evidence="3" key="1">
    <citation type="journal article" date="2013" name="Nature">
        <title>Pan genome of the phytoplankton Emiliania underpins its global distribution.</title>
        <authorList>
            <person name="Read B.A."/>
            <person name="Kegel J."/>
            <person name="Klute M.J."/>
            <person name="Kuo A."/>
            <person name="Lefebvre S.C."/>
            <person name="Maumus F."/>
            <person name="Mayer C."/>
            <person name="Miller J."/>
            <person name="Monier A."/>
            <person name="Salamov A."/>
            <person name="Young J."/>
            <person name="Aguilar M."/>
            <person name="Claverie J.M."/>
            <person name="Frickenhaus S."/>
            <person name="Gonzalez K."/>
            <person name="Herman E.K."/>
            <person name="Lin Y.C."/>
            <person name="Napier J."/>
            <person name="Ogata H."/>
            <person name="Sarno A.F."/>
            <person name="Shmutz J."/>
            <person name="Schroeder D."/>
            <person name="de Vargas C."/>
            <person name="Verret F."/>
            <person name="von Dassow P."/>
            <person name="Valentin K."/>
            <person name="Van de Peer Y."/>
            <person name="Wheeler G."/>
            <person name="Dacks J.B."/>
            <person name="Delwiche C.F."/>
            <person name="Dyhrman S.T."/>
            <person name="Glockner G."/>
            <person name="John U."/>
            <person name="Richards T."/>
            <person name="Worden A.Z."/>
            <person name="Zhang X."/>
            <person name="Grigoriev I.V."/>
            <person name="Allen A.E."/>
            <person name="Bidle K."/>
            <person name="Borodovsky M."/>
            <person name="Bowler C."/>
            <person name="Brownlee C."/>
            <person name="Cock J.M."/>
            <person name="Elias M."/>
            <person name="Gladyshev V.N."/>
            <person name="Groth M."/>
            <person name="Guda C."/>
            <person name="Hadaegh A."/>
            <person name="Iglesias-Rodriguez M.D."/>
            <person name="Jenkins J."/>
            <person name="Jones B.M."/>
            <person name="Lawson T."/>
            <person name="Leese F."/>
            <person name="Lindquist E."/>
            <person name="Lobanov A."/>
            <person name="Lomsadze A."/>
            <person name="Malik S.B."/>
            <person name="Marsh M.E."/>
            <person name="Mackinder L."/>
            <person name="Mock T."/>
            <person name="Mueller-Roeber B."/>
            <person name="Pagarete A."/>
            <person name="Parker M."/>
            <person name="Probert I."/>
            <person name="Quesneville H."/>
            <person name="Raines C."/>
            <person name="Rensing S.A."/>
            <person name="Riano-Pachon D.M."/>
            <person name="Richier S."/>
            <person name="Rokitta S."/>
            <person name="Shiraiwa Y."/>
            <person name="Soanes D.M."/>
            <person name="van der Giezen M."/>
            <person name="Wahlund T.M."/>
            <person name="Williams B."/>
            <person name="Wilson W."/>
            <person name="Wolfe G."/>
            <person name="Wurch L.L."/>
        </authorList>
    </citation>
    <scope>NUCLEOTIDE SEQUENCE</scope>
</reference>
<dbReference type="GeneID" id="17256830"/>
<feature type="compositionally biased region" description="Low complexity" evidence="1">
    <location>
        <begin position="432"/>
        <end position="447"/>
    </location>
</feature>
<accession>A0A0D3IH96</accession>
<keyword evidence="3" id="KW-1185">Reference proteome</keyword>
<feature type="compositionally biased region" description="Pro residues" evidence="1">
    <location>
        <begin position="606"/>
        <end position="618"/>
    </location>
</feature>
<feature type="region of interest" description="Disordered" evidence="1">
    <location>
        <begin position="605"/>
        <end position="642"/>
    </location>
</feature>
<dbReference type="eggNOG" id="ENOG502T0FB">
    <property type="taxonomic scope" value="Eukaryota"/>
</dbReference>
<reference evidence="2" key="2">
    <citation type="submission" date="2024-10" db="UniProtKB">
        <authorList>
            <consortium name="EnsemblProtists"/>
        </authorList>
    </citation>
    <scope>IDENTIFICATION</scope>
</reference>
<dbReference type="HOGENOM" id="CLU_356592_0_0_1"/>
<proteinExistence type="predicted"/>
<evidence type="ECO:0000313" key="3">
    <source>
        <dbReference type="Proteomes" id="UP000013827"/>
    </source>
</evidence>
<feature type="region of interest" description="Disordered" evidence="1">
    <location>
        <begin position="420"/>
        <end position="447"/>
    </location>
</feature>
<evidence type="ECO:0000256" key="1">
    <source>
        <dbReference type="SAM" id="MobiDB-lite"/>
    </source>
</evidence>
<dbReference type="PaxDb" id="2903-EOD10631"/>
<organism evidence="2 3">
    <name type="scientific">Emiliania huxleyi (strain CCMP1516)</name>
    <dbReference type="NCBI Taxonomy" id="280463"/>
    <lineage>
        <taxon>Eukaryota</taxon>
        <taxon>Haptista</taxon>
        <taxon>Haptophyta</taxon>
        <taxon>Prymnesiophyceae</taxon>
        <taxon>Isochrysidales</taxon>
        <taxon>Noelaerhabdaceae</taxon>
        <taxon>Emiliania</taxon>
    </lineage>
</organism>
<protein>
    <submittedName>
        <fullName evidence="2">Uncharacterized protein</fullName>
    </submittedName>
</protein>
<dbReference type="Proteomes" id="UP000013827">
    <property type="component" value="Unassembled WGS sequence"/>
</dbReference>
<evidence type="ECO:0000313" key="2">
    <source>
        <dbReference type="EnsemblProtists" id="EOD10631"/>
    </source>
</evidence>
<sequence length="919" mass="96981">MPSIRHSTLHIGNWAMTWLQAFLTAVSHNRPFHRPLGRHESQVAGASFLRCLPGVGSPFDTPREAAMPRVPSARLMSTNVLSGSGCCESDQQYRSLLRMQKIGAWAMQRALECYNRTRVPAAAQAAILHFRCSDAPFSRHTAYHFLRYSGWRLQIDRLLAAGKLQAGDALHVVGCFHHESETFWEAAYATRFSVEAQCRAYAEHLVRHLANSTPLAPSLHECEHGMVDEFVAMLRAPAVLSAASSMSFVAGYFGRAGTSGAFQAASLLVEARSGLAATSSCKNKPTCPEAATALSGPAGQLPPNVSGVVVTSAGGAGTTSLLLALRLAGLPTNTVDGSDGLKHMRAARSGVRLRRAPLPLGTRPLLLFLYDDPVRATLSFARRGWANFQAFRLEAGGARFPKPLQNHRCVAAAKREFIDDQRRRREAEPSTSAGSESGRGSSEAGEASLSLGGHFVGNESVRSCSETVALRGLSSPGAAEDWIGLERHWDEWVAAACAGRLRGSGGGPPLGAVFARSSSLWARAAELEALVGCTAGTLPPGLRRPRAAPPFPVGDGSAASLAAVAALNATFASLRGKQAALGDIVLLGPGNASAAACRAALAGAGAPPPQRRLAPPQPAAARRLRSASPSPPPSPGPHATGQLEGRGAVCLVGFLRTFASPPVYVGIARAARALGDVDVFAVVANGAGDTAKGQAGAVPSEQVAAARAHLQPREWVTAQPEMALPAACPNCLGQLAKFEQCMALVRSAERRDGGRYTWVVKMRPDCVPCGDVPPVASLRRPADNVALAAGGDLFVLYPRPLAEAVASGWRRVDCRRHHRVFGGNLTGCNHVAEAALRAAGGQSRTTGQFDCDIVRTAEGARSMFQFGKYALHGALWGDVEGWTPNRTLYKGSGVVAATATRFCGREWGGRYVSARSTFT</sequence>
<name>A0A0D3IH96_EMIH1</name>
<dbReference type="RefSeq" id="XP_005763060.1">
    <property type="nucleotide sequence ID" value="XM_005763003.1"/>
</dbReference>
<dbReference type="AlphaFoldDB" id="A0A0D3IH96"/>
<dbReference type="KEGG" id="ehx:EMIHUDRAFT_452606"/>